<gene>
    <name evidence="1" type="ORF">ARMOST_12227</name>
</gene>
<organism evidence="1 2">
    <name type="scientific">Armillaria ostoyae</name>
    <name type="common">Armillaria root rot fungus</name>
    <dbReference type="NCBI Taxonomy" id="47428"/>
    <lineage>
        <taxon>Eukaryota</taxon>
        <taxon>Fungi</taxon>
        <taxon>Dikarya</taxon>
        <taxon>Basidiomycota</taxon>
        <taxon>Agaricomycotina</taxon>
        <taxon>Agaricomycetes</taxon>
        <taxon>Agaricomycetidae</taxon>
        <taxon>Agaricales</taxon>
        <taxon>Marasmiineae</taxon>
        <taxon>Physalacriaceae</taxon>
        <taxon>Armillaria</taxon>
    </lineage>
</organism>
<protein>
    <submittedName>
        <fullName evidence="1">Uncharacterized protein</fullName>
    </submittedName>
</protein>
<accession>A0A284RJA7</accession>
<name>A0A284RJA7_ARMOS</name>
<proteinExistence type="predicted"/>
<dbReference type="OrthoDB" id="10500499at2759"/>
<sequence>MAFDDIDLLVPEPAPVAPPVDMATLFNIIDNHEADNDCTRIVKSILDGTHPYHKYVADAITWSASPGGADFYASTLELA</sequence>
<dbReference type="EMBL" id="FUEG01000009">
    <property type="protein sequence ID" value="SJL08856.1"/>
    <property type="molecule type" value="Genomic_DNA"/>
</dbReference>
<evidence type="ECO:0000313" key="1">
    <source>
        <dbReference type="EMBL" id="SJL08856.1"/>
    </source>
</evidence>
<evidence type="ECO:0000313" key="2">
    <source>
        <dbReference type="Proteomes" id="UP000219338"/>
    </source>
</evidence>
<dbReference type="Proteomes" id="UP000219338">
    <property type="component" value="Unassembled WGS sequence"/>
</dbReference>
<dbReference type="AlphaFoldDB" id="A0A284RJA7"/>
<keyword evidence="2" id="KW-1185">Reference proteome</keyword>
<reference evidence="2" key="1">
    <citation type="journal article" date="2017" name="Nat. Ecol. Evol.">
        <title>Genome expansion and lineage-specific genetic innovations in the forest pathogenic fungi Armillaria.</title>
        <authorList>
            <person name="Sipos G."/>
            <person name="Prasanna A.N."/>
            <person name="Walter M.C."/>
            <person name="O'Connor E."/>
            <person name="Balint B."/>
            <person name="Krizsan K."/>
            <person name="Kiss B."/>
            <person name="Hess J."/>
            <person name="Varga T."/>
            <person name="Slot J."/>
            <person name="Riley R."/>
            <person name="Boka B."/>
            <person name="Rigling D."/>
            <person name="Barry K."/>
            <person name="Lee J."/>
            <person name="Mihaltcheva S."/>
            <person name="LaButti K."/>
            <person name="Lipzen A."/>
            <person name="Waldron R."/>
            <person name="Moloney N.M."/>
            <person name="Sperisen C."/>
            <person name="Kredics L."/>
            <person name="Vagvoelgyi C."/>
            <person name="Patrignani A."/>
            <person name="Fitzpatrick D."/>
            <person name="Nagy I."/>
            <person name="Doyle S."/>
            <person name="Anderson J.B."/>
            <person name="Grigoriev I.V."/>
            <person name="Gueldener U."/>
            <person name="Muensterkoetter M."/>
            <person name="Nagy L.G."/>
        </authorList>
    </citation>
    <scope>NUCLEOTIDE SEQUENCE [LARGE SCALE GENOMIC DNA]</scope>
    <source>
        <strain evidence="2">C18/9</strain>
    </source>
</reference>